<feature type="compositionally biased region" description="Basic and acidic residues" evidence="1">
    <location>
        <begin position="99"/>
        <end position="111"/>
    </location>
</feature>
<feature type="region of interest" description="Disordered" evidence="1">
    <location>
        <begin position="96"/>
        <end position="157"/>
    </location>
</feature>
<comment type="caution">
    <text evidence="2">The sequence shown here is derived from an EMBL/GenBank/DDBJ whole genome shotgun (WGS) entry which is preliminary data.</text>
</comment>
<dbReference type="AlphaFoldDB" id="A0A8T2A679"/>
<organism evidence="2 3">
    <name type="scientific">Arabidopsis thaliana x Arabidopsis arenosa</name>
    <dbReference type="NCBI Taxonomy" id="1240361"/>
    <lineage>
        <taxon>Eukaryota</taxon>
        <taxon>Viridiplantae</taxon>
        <taxon>Streptophyta</taxon>
        <taxon>Embryophyta</taxon>
        <taxon>Tracheophyta</taxon>
        <taxon>Spermatophyta</taxon>
        <taxon>Magnoliopsida</taxon>
        <taxon>eudicotyledons</taxon>
        <taxon>Gunneridae</taxon>
        <taxon>Pentapetalae</taxon>
        <taxon>rosids</taxon>
        <taxon>malvids</taxon>
        <taxon>Brassicales</taxon>
        <taxon>Brassicaceae</taxon>
        <taxon>Camelineae</taxon>
        <taxon>Arabidopsis</taxon>
    </lineage>
</organism>
<name>A0A8T2A679_9BRAS</name>
<accession>A0A8T2A679</accession>
<evidence type="ECO:0000313" key="3">
    <source>
        <dbReference type="Proteomes" id="UP000694240"/>
    </source>
</evidence>
<dbReference type="Proteomes" id="UP000694240">
    <property type="component" value="Chromosome 9"/>
</dbReference>
<evidence type="ECO:0000256" key="1">
    <source>
        <dbReference type="SAM" id="MobiDB-lite"/>
    </source>
</evidence>
<reference evidence="2 3" key="1">
    <citation type="submission" date="2020-12" db="EMBL/GenBank/DDBJ databases">
        <title>Concerted genomic and epigenomic changes stabilize Arabidopsis allopolyploids.</title>
        <authorList>
            <person name="Chen Z."/>
        </authorList>
    </citation>
    <scope>NUCLEOTIDE SEQUENCE [LARGE SCALE GENOMIC DNA]</scope>
    <source>
        <strain evidence="2">Allo738</strain>
        <tissue evidence="2">Leaf</tissue>
    </source>
</reference>
<proteinExistence type="predicted"/>
<gene>
    <name evidence="2" type="ORF">ISN45_Aa04g009380</name>
</gene>
<dbReference type="PANTHER" id="PTHR31704">
    <property type="entry name" value="MYB/SANT-LIKE DNA-BINDING DOMAIN PROTEIN-RELATED"/>
    <property type="match status" value="1"/>
</dbReference>
<dbReference type="PANTHER" id="PTHR31704:SF54">
    <property type="entry name" value="MYB_SANT-LIKE DOMAIN-CONTAINING PROTEIN"/>
    <property type="match status" value="1"/>
</dbReference>
<protein>
    <submittedName>
        <fullName evidence="2">Uncharacterized protein</fullName>
    </submittedName>
</protein>
<sequence>MKNRLDYMRSLWQCDKILTGRTGISTNSITAKIDMPDIWWIERIQEFGKNGKYVRVLQNKPMPFKEILGQIYGKHDVEQDDRYSPHTLRAHLEQSLNDRPSDDDIEVHEASDDNGSQFSLELTSDEDLQRAGPSPIPTTNEQARSSPSHTYRSNLGVRKTTTRRLLDVLRSRHNQKATFGDALAEQEILAVEPMGKFWWEANRLLMNDEDVRDGFMKLRSEENKIQFLERLVGVDRYGLPCDNISLRSSSSSVTPYVPATHSQMAGIKTNASTSLYPGYGVSEMGSSGTSFSSLIGLSPQTH</sequence>
<dbReference type="EMBL" id="JAEFBK010000009">
    <property type="protein sequence ID" value="KAG7568100.1"/>
    <property type="molecule type" value="Genomic_DNA"/>
</dbReference>
<keyword evidence="3" id="KW-1185">Reference proteome</keyword>
<feature type="compositionally biased region" description="Polar residues" evidence="1">
    <location>
        <begin position="137"/>
        <end position="153"/>
    </location>
</feature>
<feature type="compositionally biased region" description="Polar residues" evidence="1">
    <location>
        <begin position="113"/>
        <end position="122"/>
    </location>
</feature>
<evidence type="ECO:0000313" key="2">
    <source>
        <dbReference type="EMBL" id="KAG7568100.1"/>
    </source>
</evidence>